<dbReference type="Proteomes" id="UP000623067">
    <property type="component" value="Unassembled WGS sequence"/>
</dbReference>
<feature type="compositionally biased region" description="Basic and acidic residues" evidence="1">
    <location>
        <begin position="69"/>
        <end position="78"/>
    </location>
</feature>
<gene>
    <name evidence="2" type="ORF">GCM10011380_29170</name>
</gene>
<proteinExistence type="predicted"/>
<reference evidence="2" key="1">
    <citation type="journal article" date="2014" name="Int. J. Syst. Evol. Microbiol.">
        <title>Complete genome sequence of Corynebacterium casei LMG S-19264T (=DSM 44701T), isolated from a smear-ripened cheese.</title>
        <authorList>
            <consortium name="US DOE Joint Genome Institute (JGI-PGF)"/>
            <person name="Walter F."/>
            <person name="Albersmeier A."/>
            <person name="Kalinowski J."/>
            <person name="Ruckert C."/>
        </authorList>
    </citation>
    <scope>NUCLEOTIDE SEQUENCE</scope>
    <source>
        <strain evidence="2">CGMCC 1.15330</strain>
    </source>
</reference>
<keyword evidence="3" id="KW-1185">Reference proteome</keyword>
<accession>A0A916WXR8</accession>
<feature type="region of interest" description="Disordered" evidence="1">
    <location>
        <begin position="1"/>
        <end position="20"/>
    </location>
</feature>
<reference evidence="2" key="2">
    <citation type="submission" date="2020-09" db="EMBL/GenBank/DDBJ databases">
        <authorList>
            <person name="Sun Q."/>
            <person name="Zhou Y."/>
        </authorList>
    </citation>
    <scope>NUCLEOTIDE SEQUENCE</scope>
    <source>
        <strain evidence="2">CGMCC 1.15330</strain>
    </source>
</reference>
<dbReference type="AlphaFoldDB" id="A0A916WXR8"/>
<protein>
    <submittedName>
        <fullName evidence="2">Uncharacterized protein</fullName>
    </submittedName>
</protein>
<dbReference type="EMBL" id="BMIH01000004">
    <property type="protein sequence ID" value="GGB37931.1"/>
    <property type="molecule type" value="Genomic_DNA"/>
</dbReference>
<organism evidence="2 3">
    <name type="scientific">Sphingomonas metalli</name>
    <dbReference type="NCBI Taxonomy" id="1779358"/>
    <lineage>
        <taxon>Bacteria</taxon>
        <taxon>Pseudomonadati</taxon>
        <taxon>Pseudomonadota</taxon>
        <taxon>Alphaproteobacteria</taxon>
        <taxon>Sphingomonadales</taxon>
        <taxon>Sphingomonadaceae</taxon>
        <taxon>Sphingomonas</taxon>
    </lineage>
</organism>
<evidence type="ECO:0000256" key="1">
    <source>
        <dbReference type="SAM" id="MobiDB-lite"/>
    </source>
</evidence>
<name>A0A916WXR8_9SPHN</name>
<comment type="caution">
    <text evidence="2">The sequence shown here is derived from an EMBL/GenBank/DDBJ whole genome shotgun (WGS) entry which is preliminary data.</text>
</comment>
<evidence type="ECO:0000313" key="2">
    <source>
        <dbReference type="EMBL" id="GGB37931.1"/>
    </source>
</evidence>
<evidence type="ECO:0000313" key="3">
    <source>
        <dbReference type="Proteomes" id="UP000623067"/>
    </source>
</evidence>
<sequence length="88" mass="9190">MGRESALLRLDVSGGETEQQLAAPYPPTFPHEYAADHAAVSVLDGLTLAGYHHRAGSIGGCIEPGDGSPAHKDPKETSRNQGARSNVP</sequence>
<feature type="compositionally biased region" description="Polar residues" evidence="1">
    <location>
        <begin position="79"/>
        <end position="88"/>
    </location>
</feature>
<feature type="region of interest" description="Disordered" evidence="1">
    <location>
        <begin position="57"/>
        <end position="88"/>
    </location>
</feature>